<evidence type="ECO:0000313" key="1">
    <source>
        <dbReference type="EMBL" id="SJZ42654.1"/>
    </source>
</evidence>
<dbReference type="STRING" id="29524.SAMN02745171_00077"/>
<dbReference type="Proteomes" id="UP000190121">
    <property type="component" value="Unassembled WGS sequence"/>
</dbReference>
<dbReference type="EMBL" id="FUXE01000001">
    <property type="protein sequence ID" value="SJZ42654.1"/>
    <property type="molecule type" value="Genomic_DNA"/>
</dbReference>
<gene>
    <name evidence="1" type="ORF">SAMN02745171_00077</name>
</gene>
<dbReference type="RefSeq" id="WP_078736048.1">
    <property type="nucleotide sequence ID" value="NZ_FUXE01000001.1"/>
</dbReference>
<sequence>MSTINRHIPGTIKVEGREHLYISDDGEDFFTKSSRAVKKQSLFDKVTSLFEIAQSGGVISENCKLRLPTNELFHGLSYKGDIEGWRKQIEQGAEQLGLLTGKISENNIELSDGRIYALSDCKIEFY</sequence>
<organism evidence="1 2">
    <name type="scientific">Porphyromonas circumdentaria</name>
    <dbReference type="NCBI Taxonomy" id="29524"/>
    <lineage>
        <taxon>Bacteria</taxon>
        <taxon>Pseudomonadati</taxon>
        <taxon>Bacteroidota</taxon>
        <taxon>Bacteroidia</taxon>
        <taxon>Bacteroidales</taxon>
        <taxon>Porphyromonadaceae</taxon>
        <taxon>Porphyromonas</taxon>
    </lineage>
</organism>
<name>A0A1T4KJS4_9PORP</name>
<keyword evidence="2" id="KW-1185">Reference proteome</keyword>
<dbReference type="AlphaFoldDB" id="A0A1T4KJS4"/>
<proteinExistence type="predicted"/>
<protein>
    <submittedName>
        <fullName evidence="1">Uncharacterized protein</fullName>
    </submittedName>
</protein>
<reference evidence="2" key="1">
    <citation type="submission" date="2017-02" db="EMBL/GenBank/DDBJ databases">
        <authorList>
            <person name="Varghese N."/>
            <person name="Submissions S."/>
        </authorList>
    </citation>
    <scope>NUCLEOTIDE SEQUENCE [LARGE SCALE GENOMIC DNA]</scope>
    <source>
        <strain evidence="2">ATCC 51356</strain>
    </source>
</reference>
<evidence type="ECO:0000313" key="2">
    <source>
        <dbReference type="Proteomes" id="UP000190121"/>
    </source>
</evidence>
<accession>A0A1T4KJS4</accession>
<dbReference type="OrthoDB" id="1076572at2"/>